<dbReference type="SMART" id="SM00530">
    <property type="entry name" value="HTH_XRE"/>
    <property type="match status" value="1"/>
</dbReference>
<organism evidence="3 4">
    <name type="scientific">Priestia aryabhattai</name>
    <name type="common">Bacillus aryabhattai</name>
    <dbReference type="NCBI Taxonomy" id="412384"/>
    <lineage>
        <taxon>Bacteria</taxon>
        <taxon>Bacillati</taxon>
        <taxon>Bacillota</taxon>
        <taxon>Bacilli</taxon>
        <taxon>Bacillales</taxon>
        <taxon>Bacillaceae</taxon>
        <taxon>Priestia</taxon>
    </lineage>
</organism>
<protein>
    <submittedName>
        <fullName evidence="3">Helix-turn-helix transcriptional regulator</fullName>
    </submittedName>
</protein>
<dbReference type="Proteomes" id="UP001269400">
    <property type="component" value="Unassembled WGS sequence"/>
</dbReference>
<dbReference type="PANTHER" id="PTHR46558">
    <property type="entry name" value="TRACRIPTIONAL REGULATORY PROTEIN-RELATED-RELATED"/>
    <property type="match status" value="1"/>
</dbReference>
<dbReference type="SUPFAM" id="SSF47413">
    <property type="entry name" value="lambda repressor-like DNA-binding domains"/>
    <property type="match status" value="1"/>
</dbReference>
<gene>
    <name evidence="3" type="ORF">O0Q50_28705</name>
</gene>
<evidence type="ECO:0000313" key="3">
    <source>
        <dbReference type="EMBL" id="MDU9695183.1"/>
    </source>
</evidence>
<feature type="domain" description="HTH cro/C1-type" evidence="2">
    <location>
        <begin position="9"/>
        <end position="64"/>
    </location>
</feature>
<proteinExistence type="predicted"/>
<accession>A0AAX6NH06</accession>
<dbReference type="InterPro" id="IPR001387">
    <property type="entry name" value="Cro/C1-type_HTH"/>
</dbReference>
<comment type="caution">
    <text evidence="3">The sequence shown here is derived from an EMBL/GenBank/DDBJ whole genome shotgun (WGS) entry which is preliminary data.</text>
</comment>
<dbReference type="PANTHER" id="PTHR46558:SF11">
    <property type="entry name" value="HTH-TYPE TRANSCRIPTIONAL REGULATOR XRE"/>
    <property type="match status" value="1"/>
</dbReference>
<sequence>MENITGKRLEFLRERKGWTKSLVAKKLGIKTVSTYANWEYGLRQPDSEMLVKIANLYDVSVDYILGRHEHAEGKEKVQGMWFYDMDNLSEKDFEEIEEEVREYAEFLLAKKKKRSGKDS</sequence>
<reference evidence="3" key="1">
    <citation type="journal article" date="2022" name="J Environ Chem Eng">
        <title>Biodegradation of petroleum oil using a constructed nonpathogenic and heavy metal-tolerant bacterial consortium isolated from marine sponges.</title>
        <authorList>
            <person name="Dechsakulwatana C."/>
            <person name="Rungsihiranrut A."/>
            <person name="Muangchinda C."/>
            <person name="Ningthoujam R."/>
            <person name="Klankeo P."/>
            <person name="Pinyakong O."/>
        </authorList>
    </citation>
    <scope>NUCLEOTIDE SEQUENCE</scope>
    <source>
        <strain evidence="3">TL01-2</strain>
    </source>
</reference>
<reference evidence="3" key="2">
    <citation type="submission" date="2022-12" db="EMBL/GenBank/DDBJ databases">
        <authorList>
            <person name="Dechsakulwatana C."/>
            <person name="Rungsihiranrut A."/>
            <person name="Muangchinda C."/>
            <person name="Ningthoujam R."/>
            <person name="Klankeo P."/>
            <person name="Pinyakong O."/>
        </authorList>
    </citation>
    <scope>NUCLEOTIDE SEQUENCE</scope>
    <source>
        <strain evidence="3">TL01-2</strain>
    </source>
</reference>
<dbReference type="Gene3D" id="1.10.260.40">
    <property type="entry name" value="lambda repressor-like DNA-binding domains"/>
    <property type="match status" value="1"/>
</dbReference>
<dbReference type="EMBL" id="JAPTGD010000005">
    <property type="protein sequence ID" value="MDU9695183.1"/>
    <property type="molecule type" value="Genomic_DNA"/>
</dbReference>
<dbReference type="RefSeq" id="WP_268587656.1">
    <property type="nucleotide sequence ID" value="NZ_JAPTGD010000005.1"/>
</dbReference>
<evidence type="ECO:0000313" key="4">
    <source>
        <dbReference type="Proteomes" id="UP001269400"/>
    </source>
</evidence>
<dbReference type="GO" id="GO:0003677">
    <property type="term" value="F:DNA binding"/>
    <property type="evidence" value="ECO:0007669"/>
    <property type="project" value="UniProtKB-KW"/>
</dbReference>
<dbReference type="Pfam" id="PF01381">
    <property type="entry name" value="HTH_3"/>
    <property type="match status" value="1"/>
</dbReference>
<evidence type="ECO:0000259" key="2">
    <source>
        <dbReference type="PROSITE" id="PS50943"/>
    </source>
</evidence>
<dbReference type="PROSITE" id="PS50943">
    <property type="entry name" value="HTH_CROC1"/>
    <property type="match status" value="1"/>
</dbReference>
<keyword evidence="1" id="KW-0238">DNA-binding</keyword>
<dbReference type="AlphaFoldDB" id="A0AAX6NH06"/>
<dbReference type="InterPro" id="IPR010982">
    <property type="entry name" value="Lambda_DNA-bd_dom_sf"/>
</dbReference>
<name>A0AAX6NH06_PRIAR</name>
<evidence type="ECO:0000256" key="1">
    <source>
        <dbReference type="ARBA" id="ARBA00023125"/>
    </source>
</evidence>
<dbReference type="CDD" id="cd00093">
    <property type="entry name" value="HTH_XRE"/>
    <property type="match status" value="1"/>
</dbReference>